<feature type="compositionally biased region" description="Low complexity" evidence="1">
    <location>
        <begin position="146"/>
        <end position="156"/>
    </location>
</feature>
<evidence type="ECO:0000313" key="4">
    <source>
        <dbReference type="Proteomes" id="UP001214553"/>
    </source>
</evidence>
<dbReference type="Pfam" id="PF19609">
    <property type="entry name" value="DUF6114"/>
    <property type="match status" value="1"/>
</dbReference>
<feature type="region of interest" description="Disordered" evidence="1">
    <location>
        <begin position="132"/>
        <end position="156"/>
    </location>
</feature>
<proteinExistence type="predicted"/>
<keyword evidence="2" id="KW-0472">Membrane</keyword>
<evidence type="ECO:0000256" key="2">
    <source>
        <dbReference type="SAM" id="Phobius"/>
    </source>
</evidence>
<dbReference type="Proteomes" id="UP001214553">
    <property type="component" value="Chromosome"/>
</dbReference>
<protein>
    <submittedName>
        <fullName evidence="3">DUF6114 domain-containing protein</fullName>
    </submittedName>
</protein>
<feature type="compositionally biased region" description="Gly residues" evidence="1">
    <location>
        <begin position="132"/>
        <end position="145"/>
    </location>
</feature>
<keyword evidence="4" id="KW-1185">Reference proteome</keyword>
<dbReference type="EMBL" id="CP119108">
    <property type="protein sequence ID" value="WEG08713.1"/>
    <property type="molecule type" value="Genomic_DNA"/>
</dbReference>
<keyword evidence="2" id="KW-1133">Transmembrane helix</keyword>
<evidence type="ECO:0000256" key="1">
    <source>
        <dbReference type="SAM" id="MobiDB-lite"/>
    </source>
</evidence>
<dbReference type="RefSeq" id="WP_275278042.1">
    <property type="nucleotide sequence ID" value="NZ_CP119108.1"/>
</dbReference>
<name>A0ABY8C1J7_9MICO</name>
<feature type="transmembrane region" description="Helical" evidence="2">
    <location>
        <begin position="18"/>
        <end position="37"/>
    </location>
</feature>
<sequence>MTSTAWSRFVAWCRRRPFIGGVLVMLSGVEMFFSGQLDLGHIRVQLGIEGFQATVIPIALVLLGALAVAMPAHHIFYGVLALVVAVYSLVGVNLGGFVLGMLLGCVGGVMVVAWMPRAAKRAKAEAGAAGAGEAGAGAGEAGAGAGETAPTAGADA</sequence>
<gene>
    <name evidence="3" type="ORF">PU630_15930</name>
</gene>
<accession>A0ABY8C1J7</accession>
<keyword evidence="2" id="KW-0812">Transmembrane</keyword>
<organism evidence="3 4">
    <name type="scientific">Microbacterium horticulturae</name>
    <dbReference type="NCBI Taxonomy" id="3028316"/>
    <lineage>
        <taxon>Bacteria</taxon>
        <taxon>Bacillati</taxon>
        <taxon>Actinomycetota</taxon>
        <taxon>Actinomycetes</taxon>
        <taxon>Micrococcales</taxon>
        <taxon>Microbacteriaceae</taxon>
        <taxon>Microbacterium</taxon>
    </lineage>
</organism>
<feature type="transmembrane region" description="Helical" evidence="2">
    <location>
        <begin position="97"/>
        <end position="115"/>
    </location>
</feature>
<feature type="transmembrane region" description="Helical" evidence="2">
    <location>
        <begin position="49"/>
        <end position="68"/>
    </location>
</feature>
<dbReference type="InterPro" id="IPR046096">
    <property type="entry name" value="DUF6114"/>
</dbReference>
<feature type="transmembrane region" description="Helical" evidence="2">
    <location>
        <begin position="75"/>
        <end position="91"/>
    </location>
</feature>
<reference evidence="3 4" key="1">
    <citation type="submission" date="2023-03" db="EMBL/GenBank/DDBJ databases">
        <title>Genome sequence of Microbacterium sp. KACC 23027.</title>
        <authorList>
            <person name="Kim S."/>
            <person name="Heo J."/>
            <person name="Kwon S.-W."/>
        </authorList>
    </citation>
    <scope>NUCLEOTIDE SEQUENCE [LARGE SCALE GENOMIC DNA]</scope>
    <source>
        <strain evidence="3 4">KACC 23027</strain>
    </source>
</reference>
<evidence type="ECO:0000313" key="3">
    <source>
        <dbReference type="EMBL" id="WEG08713.1"/>
    </source>
</evidence>